<protein>
    <submittedName>
        <fullName evidence="1">Uncharacterized protein</fullName>
    </submittedName>
</protein>
<accession>A0ABQ8U5S5</accession>
<organism evidence="1 2">
    <name type="scientific">Paratrimastix pyriformis</name>
    <dbReference type="NCBI Taxonomy" id="342808"/>
    <lineage>
        <taxon>Eukaryota</taxon>
        <taxon>Metamonada</taxon>
        <taxon>Preaxostyla</taxon>
        <taxon>Paratrimastigidae</taxon>
        <taxon>Paratrimastix</taxon>
    </lineage>
</organism>
<comment type="caution">
    <text evidence="1">The sequence shown here is derived from an EMBL/GenBank/DDBJ whole genome shotgun (WGS) entry which is preliminary data.</text>
</comment>
<keyword evidence="2" id="KW-1185">Reference proteome</keyword>
<dbReference type="EMBL" id="JAPMOS010000138">
    <property type="protein sequence ID" value="KAJ4454706.1"/>
    <property type="molecule type" value="Genomic_DNA"/>
</dbReference>
<name>A0ABQ8U5S5_9EUKA</name>
<evidence type="ECO:0000313" key="2">
    <source>
        <dbReference type="Proteomes" id="UP001141327"/>
    </source>
</evidence>
<proteinExistence type="predicted"/>
<gene>
    <name evidence="1" type="ORF">PAPYR_10501</name>
</gene>
<dbReference type="Proteomes" id="UP001141327">
    <property type="component" value="Unassembled WGS sequence"/>
</dbReference>
<sequence length="87" mass="9685">MVPPKGSWGYGSPECRDLNVVKVTKGHGFQVPDPLSQLASSFFDPGWTRERVRGCAPALDFRLQQADLTPFIFFLLVPHRDNEGPGE</sequence>
<reference evidence="1" key="1">
    <citation type="journal article" date="2022" name="bioRxiv">
        <title>Genomics of Preaxostyla Flagellates Illuminates Evolutionary Transitions and the Path Towards Mitochondrial Loss.</title>
        <authorList>
            <person name="Novak L.V.F."/>
            <person name="Treitli S.C."/>
            <person name="Pyrih J."/>
            <person name="Halakuc P."/>
            <person name="Pipaliya S.V."/>
            <person name="Vacek V."/>
            <person name="Brzon O."/>
            <person name="Soukal P."/>
            <person name="Eme L."/>
            <person name="Dacks J.B."/>
            <person name="Karnkowska A."/>
            <person name="Elias M."/>
            <person name="Hampl V."/>
        </authorList>
    </citation>
    <scope>NUCLEOTIDE SEQUENCE</scope>
    <source>
        <strain evidence="1">RCP-MX</strain>
    </source>
</reference>
<evidence type="ECO:0000313" key="1">
    <source>
        <dbReference type="EMBL" id="KAJ4454706.1"/>
    </source>
</evidence>